<gene>
    <name evidence="4" type="ORF">F2P81_012828</name>
</gene>
<evidence type="ECO:0000256" key="1">
    <source>
        <dbReference type="ARBA" id="ARBA00022448"/>
    </source>
</evidence>
<dbReference type="FunFam" id="2.170.150.10:FF:000005">
    <property type="entry name" value="Guanine nucleotide exchange factor MSS4"/>
    <property type="match status" value="1"/>
</dbReference>
<dbReference type="InterPro" id="IPR007515">
    <property type="entry name" value="Mss4"/>
</dbReference>
<dbReference type="GO" id="GO:0005085">
    <property type="term" value="F:guanyl-nucleotide exchange factor activity"/>
    <property type="evidence" value="ECO:0007669"/>
    <property type="project" value="UniProtKB-KW"/>
</dbReference>
<dbReference type="GO" id="GO:0016020">
    <property type="term" value="C:membrane"/>
    <property type="evidence" value="ECO:0007669"/>
    <property type="project" value="TreeGrafter"/>
</dbReference>
<dbReference type="GO" id="GO:0005829">
    <property type="term" value="C:cytosol"/>
    <property type="evidence" value="ECO:0007669"/>
    <property type="project" value="TreeGrafter"/>
</dbReference>
<dbReference type="PROSITE" id="PS51796">
    <property type="entry name" value="MSS4"/>
    <property type="match status" value="1"/>
</dbReference>
<reference evidence="4 5" key="1">
    <citation type="submission" date="2019-06" db="EMBL/GenBank/DDBJ databases">
        <title>Draft genomes of female and male turbot (Scophthalmus maximus).</title>
        <authorList>
            <person name="Xu H."/>
            <person name="Xu X.-W."/>
            <person name="Shao C."/>
            <person name="Chen S."/>
        </authorList>
    </citation>
    <scope>NUCLEOTIDE SEQUENCE [LARGE SCALE GENOMIC DNA]</scope>
    <source>
        <strain evidence="4">Ysfricsl-2016a</strain>
        <tissue evidence="4">Blood</tissue>
    </source>
</reference>
<accession>A0A6A4ST45</accession>
<dbReference type="EMBL" id="VEVO01000011">
    <property type="protein sequence ID" value="KAF0035070.1"/>
    <property type="molecule type" value="Genomic_DNA"/>
</dbReference>
<evidence type="ECO:0000313" key="5">
    <source>
        <dbReference type="Proteomes" id="UP000438429"/>
    </source>
</evidence>
<dbReference type="GO" id="GO:0006892">
    <property type="term" value="P:post-Golgi vesicle-mediated transport"/>
    <property type="evidence" value="ECO:0007669"/>
    <property type="project" value="TreeGrafter"/>
</dbReference>
<name>A0A6A4ST45_SCOMX</name>
<keyword evidence="2" id="KW-0344">Guanine-nucleotide releasing factor</keyword>
<evidence type="ECO:0000256" key="2">
    <source>
        <dbReference type="ARBA" id="ARBA00022658"/>
    </source>
</evidence>
<dbReference type="Gene3D" id="2.170.150.10">
    <property type="entry name" value="Metal Binding Protein, Guanine Nucleotide Exchange Factor, Chain A"/>
    <property type="match status" value="1"/>
</dbReference>
<organism evidence="4 5">
    <name type="scientific">Scophthalmus maximus</name>
    <name type="common">Turbot</name>
    <name type="synonym">Psetta maxima</name>
    <dbReference type="NCBI Taxonomy" id="52904"/>
    <lineage>
        <taxon>Eukaryota</taxon>
        <taxon>Metazoa</taxon>
        <taxon>Chordata</taxon>
        <taxon>Craniata</taxon>
        <taxon>Vertebrata</taxon>
        <taxon>Euteleostomi</taxon>
        <taxon>Actinopterygii</taxon>
        <taxon>Neopterygii</taxon>
        <taxon>Teleostei</taxon>
        <taxon>Neoteleostei</taxon>
        <taxon>Acanthomorphata</taxon>
        <taxon>Carangaria</taxon>
        <taxon>Pleuronectiformes</taxon>
        <taxon>Pleuronectoidei</taxon>
        <taxon>Scophthalmidae</taxon>
        <taxon>Scophthalmus</taxon>
    </lineage>
</organism>
<dbReference type="InterPro" id="IPR011057">
    <property type="entry name" value="Mss4-like_sf"/>
</dbReference>
<dbReference type="PANTHER" id="PTHR13276:SF0">
    <property type="entry name" value="GUANINE NUCLEOTIDE EXCHANGE FACTOR MSS4"/>
    <property type="match status" value="1"/>
</dbReference>
<proteinExistence type="predicted"/>
<dbReference type="SUPFAM" id="SSF51316">
    <property type="entry name" value="Mss4-like"/>
    <property type="match status" value="1"/>
</dbReference>
<comment type="caution">
    <text evidence="4">The sequence shown here is derived from an EMBL/GenBank/DDBJ whole genome shotgun (WGS) entry which is preliminary data.</text>
</comment>
<dbReference type="Pfam" id="PF04421">
    <property type="entry name" value="Mss4"/>
    <property type="match status" value="1"/>
</dbReference>
<keyword evidence="1" id="KW-0813">Transport</keyword>
<keyword evidence="3" id="KW-0653">Protein transport</keyword>
<evidence type="ECO:0008006" key="6">
    <source>
        <dbReference type="Google" id="ProtNLM"/>
    </source>
</evidence>
<dbReference type="GO" id="GO:0008270">
    <property type="term" value="F:zinc ion binding"/>
    <property type="evidence" value="ECO:0007669"/>
    <property type="project" value="TreeGrafter"/>
</dbReference>
<dbReference type="PANTHER" id="PTHR13276">
    <property type="entry name" value="GUANINE NUCLEOTIDE EXCHANGE FACTOR MSS4"/>
    <property type="match status" value="1"/>
</dbReference>
<dbReference type="AlphaFoldDB" id="A0A6A4ST45"/>
<evidence type="ECO:0000313" key="4">
    <source>
        <dbReference type="EMBL" id="KAF0035070.1"/>
    </source>
</evidence>
<dbReference type="InterPro" id="IPR011323">
    <property type="entry name" value="Mss4/transl-control_tumour"/>
</dbReference>
<evidence type="ECO:0000256" key="3">
    <source>
        <dbReference type="ARBA" id="ARBA00022927"/>
    </source>
</evidence>
<dbReference type="GO" id="GO:0015031">
    <property type="term" value="P:protein transport"/>
    <property type="evidence" value="ECO:0007669"/>
    <property type="project" value="UniProtKB-KW"/>
</dbReference>
<sequence>MENSQQSTDGTDRSDLVSADGKNIKSVLCQRCGSKVLCPGMATLEEKEVNLSPFKCFYVIRDSSFSHQLFLPSMRKKSGLSTTEGSVDGDTLTAHWLVDDMYTFENVGFTNDVGRIKYLICADCEIGPIGWHCLDDKKSFYVAVERVNYA</sequence>
<dbReference type="Proteomes" id="UP000438429">
    <property type="component" value="Unassembled WGS sequence"/>
</dbReference>
<protein>
    <recommendedName>
        <fullName evidence="6">Guanine nucleotide exchange factor MSS4</fullName>
    </recommendedName>
</protein>
<dbReference type="GO" id="GO:0007264">
    <property type="term" value="P:small GTPase-mediated signal transduction"/>
    <property type="evidence" value="ECO:0007669"/>
    <property type="project" value="InterPro"/>
</dbReference>